<keyword evidence="2" id="KW-0560">Oxidoreductase</keyword>
<sequence>MKNSTVLISGASIAGPALAYWLGRYGFRPTVVEVAPGLRAGGNRVDFRGRTHLGVLDRMGVLDDLREVQTGGTAMRFVDATGRKLMEVPADFAGGDIEVPRFDLSRVLHERSRDSTEYLFGDSIGTMTDTPQGVDVTFTSGTRRTFDLVIGADGVHSAVRRLTFGPEERFVRHLGYYVATWGLPNEFGLDRHSLLYNTPGRMASIGGDHRDPSRAGAFVVFAAPRIDYDRHDYDQQRGIVRERFAGLGWKVPRLLAALEEATDFYFDSICRVDISPWSSGRIALIGDAACGATIGGMGTGTAVVAAYVLAGELAAADGDHTVAFPRYERLLADFARRCQKGGDTTGKFFAPRTATAAWVRNGLLNRPLLMTMMLRTAEDRSNNIELPDYPEPAIGLPPSWN</sequence>
<evidence type="ECO:0000259" key="1">
    <source>
        <dbReference type="Pfam" id="PF01494"/>
    </source>
</evidence>
<dbReference type="Pfam" id="PF01494">
    <property type="entry name" value="FAD_binding_3"/>
    <property type="match status" value="1"/>
</dbReference>
<dbReference type="PRINTS" id="PR00420">
    <property type="entry name" value="RNGMNOXGNASE"/>
</dbReference>
<dbReference type="EMBL" id="JBIRPU010000010">
    <property type="protein sequence ID" value="MFI0794188.1"/>
    <property type="molecule type" value="Genomic_DNA"/>
</dbReference>
<feature type="domain" description="FAD-binding" evidence="1">
    <location>
        <begin position="5"/>
        <end position="316"/>
    </location>
</feature>
<dbReference type="InterPro" id="IPR051704">
    <property type="entry name" value="FAD_aromatic-hydroxylase"/>
</dbReference>
<keyword evidence="2" id="KW-0503">Monooxygenase</keyword>
<reference evidence="2 3" key="1">
    <citation type="submission" date="2024-10" db="EMBL/GenBank/DDBJ databases">
        <title>The Natural Products Discovery Center: Release of the First 8490 Sequenced Strains for Exploring Actinobacteria Biosynthetic Diversity.</title>
        <authorList>
            <person name="Kalkreuter E."/>
            <person name="Kautsar S.A."/>
            <person name="Yang D."/>
            <person name="Bader C.D."/>
            <person name="Teijaro C.N."/>
            <person name="Fluegel L."/>
            <person name="Davis C.M."/>
            <person name="Simpson J.R."/>
            <person name="Lauterbach L."/>
            <person name="Steele A.D."/>
            <person name="Gui C."/>
            <person name="Meng S."/>
            <person name="Li G."/>
            <person name="Viehrig K."/>
            <person name="Ye F."/>
            <person name="Su P."/>
            <person name="Kiefer A.F."/>
            <person name="Nichols A."/>
            <person name="Cepeda A.J."/>
            <person name="Yan W."/>
            <person name="Fan B."/>
            <person name="Jiang Y."/>
            <person name="Adhikari A."/>
            <person name="Zheng C.-J."/>
            <person name="Schuster L."/>
            <person name="Cowan T.M."/>
            <person name="Smanski M.J."/>
            <person name="Chevrette M.G."/>
            <person name="De Carvalho L.P.S."/>
            <person name="Shen B."/>
        </authorList>
    </citation>
    <scope>NUCLEOTIDE SEQUENCE [LARGE SCALE GENOMIC DNA]</scope>
    <source>
        <strain evidence="2 3">NPDC021253</strain>
    </source>
</reference>
<dbReference type="PANTHER" id="PTHR46865:SF2">
    <property type="entry name" value="MONOOXYGENASE"/>
    <property type="match status" value="1"/>
</dbReference>
<gene>
    <name evidence="2" type="ORF">ACH4OY_16110</name>
</gene>
<protein>
    <submittedName>
        <fullName evidence="2">FAD-dependent monooxygenase</fullName>
    </submittedName>
</protein>
<dbReference type="RefSeq" id="WP_396680285.1">
    <property type="nucleotide sequence ID" value="NZ_JBIRPU010000010.1"/>
</dbReference>
<dbReference type="Gene3D" id="3.50.50.60">
    <property type="entry name" value="FAD/NAD(P)-binding domain"/>
    <property type="match status" value="1"/>
</dbReference>
<dbReference type="PANTHER" id="PTHR46865">
    <property type="entry name" value="OXIDOREDUCTASE-RELATED"/>
    <property type="match status" value="1"/>
</dbReference>
<name>A0ABW7SKH9_9ACTN</name>
<dbReference type="Proteomes" id="UP001611075">
    <property type="component" value="Unassembled WGS sequence"/>
</dbReference>
<keyword evidence="3" id="KW-1185">Reference proteome</keyword>
<proteinExistence type="predicted"/>
<dbReference type="InterPro" id="IPR036188">
    <property type="entry name" value="FAD/NAD-bd_sf"/>
</dbReference>
<comment type="caution">
    <text evidence="2">The sequence shown here is derived from an EMBL/GenBank/DDBJ whole genome shotgun (WGS) entry which is preliminary data.</text>
</comment>
<dbReference type="GO" id="GO:0004497">
    <property type="term" value="F:monooxygenase activity"/>
    <property type="evidence" value="ECO:0007669"/>
    <property type="project" value="UniProtKB-KW"/>
</dbReference>
<dbReference type="SUPFAM" id="SSF51905">
    <property type="entry name" value="FAD/NAD(P)-binding domain"/>
    <property type="match status" value="1"/>
</dbReference>
<dbReference type="Gene3D" id="3.30.9.10">
    <property type="entry name" value="D-Amino Acid Oxidase, subunit A, domain 2"/>
    <property type="match status" value="1"/>
</dbReference>
<dbReference type="InterPro" id="IPR002938">
    <property type="entry name" value="FAD-bd"/>
</dbReference>
<evidence type="ECO:0000313" key="3">
    <source>
        <dbReference type="Proteomes" id="UP001611075"/>
    </source>
</evidence>
<organism evidence="2 3">
    <name type="scientific">Micromonospora rubida</name>
    <dbReference type="NCBI Taxonomy" id="2697657"/>
    <lineage>
        <taxon>Bacteria</taxon>
        <taxon>Bacillati</taxon>
        <taxon>Actinomycetota</taxon>
        <taxon>Actinomycetes</taxon>
        <taxon>Micromonosporales</taxon>
        <taxon>Micromonosporaceae</taxon>
        <taxon>Micromonospora</taxon>
    </lineage>
</organism>
<accession>A0ABW7SKH9</accession>
<evidence type="ECO:0000313" key="2">
    <source>
        <dbReference type="EMBL" id="MFI0794188.1"/>
    </source>
</evidence>